<dbReference type="EMBL" id="SBIQ01000040">
    <property type="protein sequence ID" value="KAF7683932.1"/>
    <property type="molecule type" value="Genomic_DNA"/>
</dbReference>
<comment type="caution">
    <text evidence="1">The sequence shown here is derived from an EMBL/GenBank/DDBJ whole genome shotgun (WGS) entry which is preliminary data.</text>
</comment>
<sequence length="263" mass="30795">MELNSLDIQYYSSDISKFSTLLICQPDGKINFIDNNRICTDINTNDNIRKGIRFYPSEDYLFTTIDLTYGLRVWDRETGKIIFSYKRDQIISHEYSKYGIAACATEAGIKLYDLRYRYPIKFIKISGCTGLEWTDEHLKCITRKGVICYDIKTMKEVDHIVINGLIDYKTCTYGSYCTVQNDKICLIKNGEYYEKECKGRKLVMYDKEKVMTTYENKIKIYSFEKDKSIIFDKLKKIEGAICGEKEIYIFGDGKLFFVNKNDL</sequence>
<dbReference type="SUPFAM" id="SSF50998">
    <property type="entry name" value="Quinoprotein alcohol dehydrogenase-like"/>
    <property type="match status" value="1"/>
</dbReference>
<accession>A0ABQ7I0H4</accession>
<dbReference type="Proteomes" id="UP001516464">
    <property type="component" value="Unassembled WGS sequence"/>
</dbReference>
<evidence type="ECO:0000313" key="1">
    <source>
        <dbReference type="EMBL" id="KAF7683932.1"/>
    </source>
</evidence>
<keyword evidence="2" id="KW-1185">Reference proteome</keyword>
<protein>
    <submittedName>
        <fullName evidence="1">Uncharacterized protein</fullName>
    </submittedName>
</protein>
<organism evidence="1 2">
    <name type="scientific">Astathelohania contejeani</name>
    <dbReference type="NCBI Taxonomy" id="164912"/>
    <lineage>
        <taxon>Eukaryota</taxon>
        <taxon>Fungi</taxon>
        <taxon>Fungi incertae sedis</taxon>
        <taxon>Microsporidia</taxon>
        <taxon>Astathelohaniidae</taxon>
        <taxon>Astathelohania</taxon>
    </lineage>
</organism>
<evidence type="ECO:0000313" key="2">
    <source>
        <dbReference type="Proteomes" id="UP001516464"/>
    </source>
</evidence>
<name>A0ABQ7I0H4_9MICR</name>
<proteinExistence type="predicted"/>
<dbReference type="InterPro" id="IPR011047">
    <property type="entry name" value="Quinoprotein_ADH-like_sf"/>
</dbReference>
<reference evidence="1 2" key="1">
    <citation type="submission" date="2019-01" db="EMBL/GenBank/DDBJ databases">
        <title>Genomes sequencing and comparative genomics of infectious freshwater microsporidia, Cucumispora dikerogammari and Thelohania contejeani.</title>
        <authorList>
            <person name="Cormier A."/>
            <person name="Giraud I."/>
            <person name="Wattier R."/>
            <person name="Teixeira M."/>
            <person name="Grandjean F."/>
            <person name="Rigaud T."/>
            <person name="Cordaux R."/>
        </authorList>
    </citation>
    <scope>NUCLEOTIDE SEQUENCE [LARGE SCALE GENOMIC DNA]</scope>
    <source>
        <strain evidence="1">T1</strain>
        <tissue evidence="1">Spores</tissue>
    </source>
</reference>
<gene>
    <name evidence="1" type="ORF">TCON_0866</name>
</gene>